<dbReference type="Proteomes" id="UP000050836">
    <property type="component" value="Unassembled WGS sequence"/>
</dbReference>
<evidence type="ECO:0000313" key="14">
    <source>
        <dbReference type="Proteomes" id="UP000050836"/>
    </source>
</evidence>
<reference evidence="13 14" key="1">
    <citation type="submission" date="2015-10" db="EMBL/GenBank/DDBJ databases">
        <title>Genome sequencing and analysis of members of genus Stenotrophomonas.</title>
        <authorList>
            <person name="Patil P.P."/>
            <person name="Midha S."/>
            <person name="Patil P.B."/>
        </authorList>
    </citation>
    <scope>NUCLEOTIDE SEQUENCE [LARGE SCALE GENOMIC DNA]</scope>
    <source>
        <strain evidence="13 14">JCM 9942</strain>
    </source>
</reference>
<feature type="transmembrane region" description="Helical" evidence="12">
    <location>
        <begin position="83"/>
        <end position="101"/>
    </location>
</feature>
<keyword evidence="4 12" id="KW-0813">Transport</keyword>
<evidence type="ECO:0000256" key="5">
    <source>
        <dbReference type="ARBA" id="ARBA00022475"/>
    </source>
</evidence>
<dbReference type="NCBIfam" id="NF001843">
    <property type="entry name" value="PRK00567.1-4"/>
    <property type="match status" value="1"/>
</dbReference>
<keyword evidence="11 12" id="KW-0407">Ion channel</keyword>
<keyword evidence="5 12" id="KW-1003">Cell membrane</keyword>
<evidence type="ECO:0000256" key="6">
    <source>
        <dbReference type="ARBA" id="ARBA00022519"/>
    </source>
</evidence>
<evidence type="ECO:0000313" key="13">
    <source>
        <dbReference type="EMBL" id="KRG37434.1"/>
    </source>
</evidence>
<dbReference type="RefSeq" id="WP_054657312.1">
    <property type="nucleotide sequence ID" value="NZ_BAZI01000017.1"/>
</dbReference>
<name>A0A0R0A5U1_9GAMM</name>
<dbReference type="PRINTS" id="PR01264">
    <property type="entry name" value="MECHCHANNEL"/>
</dbReference>
<dbReference type="GO" id="GO:0005886">
    <property type="term" value="C:plasma membrane"/>
    <property type="evidence" value="ECO:0007669"/>
    <property type="project" value="UniProtKB-SubCell"/>
</dbReference>
<evidence type="ECO:0000256" key="8">
    <source>
        <dbReference type="ARBA" id="ARBA00022989"/>
    </source>
</evidence>
<dbReference type="AlphaFoldDB" id="A0A0R0A5U1"/>
<dbReference type="PANTHER" id="PTHR30266:SF2">
    <property type="entry name" value="LARGE-CONDUCTANCE MECHANOSENSITIVE CHANNEL"/>
    <property type="match status" value="1"/>
</dbReference>
<dbReference type="InterPro" id="IPR036019">
    <property type="entry name" value="MscL_channel"/>
</dbReference>
<evidence type="ECO:0000256" key="12">
    <source>
        <dbReference type="HAMAP-Rule" id="MF_00115"/>
    </source>
</evidence>
<comment type="subcellular location">
    <subcellularLocation>
        <location evidence="12">Cell inner membrane</location>
        <topology evidence="12">Multi-pass membrane protein</topology>
    </subcellularLocation>
    <subcellularLocation>
        <location evidence="1">Cell membrane</location>
        <topology evidence="1">Multi-pass membrane protein</topology>
    </subcellularLocation>
</comment>
<evidence type="ECO:0000256" key="10">
    <source>
        <dbReference type="ARBA" id="ARBA00023136"/>
    </source>
</evidence>
<dbReference type="InterPro" id="IPR019823">
    <property type="entry name" value="Mechanosensitive_channel_CS"/>
</dbReference>
<protein>
    <recommendedName>
        <fullName evidence="12">Large-conductance mechanosensitive channel</fullName>
    </recommendedName>
</protein>
<sequence length="138" mass="14989">MGMISEFKEFAMRGNVIDLAVGVVIGAAFGKIVTSLVDKVIMPPIGWLIGRVDFSNLAWELSPAKLGADGKEIPAVVIGYGDFINTVIQFVIVAFAIFMLIKVLNRLSRKKAEAPAAPPEPSEEVLLLRQIRDSLHKA</sequence>
<dbReference type="NCBIfam" id="TIGR00220">
    <property type="entry name" value="mscL"/>
    <property type="match status" value="1"/>
</dbReference>
<keyword evidence="8 12" id="KW-1133">Transmembrane helix</keyword>
<evidence type="ECO:0000256" key="2">
    <source>
        <dbReference type="ARBA" id="ARBA00007254"/>
    </source>
</evidence>
<comment type="similarity">
    <text evidence="2 12">Belongs to the MscL family.</text>
</comment>
<organism evidence="13 14">
    <name type="scientific">Stenotrophomonas pictorum JCM 9942</name>
    <dbReference type="NCBI Taxonomy" id="1236960"/>
    <lineage>
        <taxon>Bacteria</taxon>
        <taxon>Pseudomonadati</taxon>
        <taxon>Pseudomonadota</taxon>
        <taxon>Gammaproteobacteria</taxon>
        <taxon>Lysobacterales</taxon>
        <taxon>Lysobacteraceae</taxon>
        <taxon>Stenotrophomonas</taxon>
    </lineage>
</organism>
<dbReference type="Pfam" id="PF01741">
    <property type="entry name" value="MscL"/>
    <property type="match status" value="1"/>
</dbReference>
<evidence type="ECO:0000256" key="11">
    <source>
        <dbReference type="ARBA" id="ARBA00023303"/>
    </source>
</evidence>
<comment type="function">
    <text evidence="12">Channel that opens in response to stretch forces in the membrane lipid bilayer. May participate in the regulation of osmotic pressure changes within the cell.</text>
</comment>
<comment type="subunit">
    <text evidence="3 12">Homopentamer.</text>
</comment>
<dbReference type="OrthoDB" id="9810350at2"/>
<keyword evidence="7 12" id="KW-0812">Transmembrane</keyword>
<dbReference type="InterPro" id="IPR037673">
    <property type="entry name" value="MSC/AndL"/>
</dbReference>
<dbReference type="NCBIfam" id="NF010557">
    <property type="entry name" value="PRK13952.1"/>
    <property type="match status" value="1"/>
</dbReference>
<dbReference type="PANTHER" id="PTHR30266">
    <property type="entry name" value="MECHANOSENSITIVE CHANNEL MSCL"/>
    <property type="match status" value="1"/>
</dbReference>
<comment type="caution">
    <text evidence="13">The sequence shown here is derived from an EMBL/GenBank/DDBJ whole genome shotgun (WGS) entry which is preliminary data.</text>
</comment>
<evidence type="ECO:0000256" key="7">
    <source>
        <dbReference type="ARBA" id="ARBA00022692"/>
    </source>
</evidence>
<keyword evidence="6 12" id="KW-0997">Cell inner membrane</keyword>
<dbReference type="InterPro" id="IPR001185">
    <property type="entry name" value="MS_channel"/>
</dbReference>
<evidence type="ECO:0000256" key="4">
    <source>
        <dbReference type="ARBA" id="ARBA00022448"/>
    </source>
</evidence>
<accession>A0A0R0A5U1</accession>
<dbReference type="SUPFAM" id="SSF81330">
    <property type="entry name" value="Gated mechanosensitive channel"/>
    <property type="match status" value="1"/>
</dbReference>
<evidence type="ECO:0000256" key="3">
    <source>
        <dbReference type="ARBA" id="ARBA00011255"/>
    </source>
</evidence>
<dbReference type="HAMAP" id="MF_00115">
    <property type="entry name" value="MscL"/>
    <property type="match status" value="1"/>
</dbReference>
<keyword evidence="14" id="KW-1185">Reference proteome</keyword>
<keyword evidence="9 12" id="KW-0406">Ion transport</keyword>
<keyword evidence="10 12" id="KW-0472">Membrane</keyword>
<dbReference type="FunFam" id="1.10.1200.120:FF:000001">
    <property type="entry name" value="Large-conductance mechanosensitive channel"/>
    <property type="match status" value="1"/>
</dbReference>
<dbReference type="GO" id="GO:0008381">
    <property type="term" value="F:mechanosensitive monoatomic ion channel activity"/>
    <property type="evidence" value="ECO:0007669"/>
    <property type="project" value="UniProtKB-UniRule"/>
</dbReference>
<gene>
    <name evidence="12" type="primary">mscL</name>
    <name evidence="13" type="ORF">ARC78_16140</name>
</gene>
<feature type="transmembrane region" description="Helical" evidence="12">
    <location>
        <begin position="16"/>
        <end position="37"/>
    </location>
</feature>
<dbReference type="PROSITE" id="PS01327">
    <property type="entry name" value="MSCL"/>
    <property type="match status" value="1"/>
</dbReference>
<dbReference type="EMBL" id="LLXS01000075">
    <property type="protein sequence ID" value="KRG37434.1"/>
    <property type="molecule type" value="Genomic_DNA"/>
</dbReference>
<proteinExistence type="inferred from homology"/>
<evidence type="ECO:0000256" key="9">
    <source>
        <dbReference type="ARBA" id="ARBA00023065"/>
    </source>
</evidence>
<evidence type="ECO:0000256" key="1">
    <source>
        <dbReference type="ARBA" id="ARBA00004651"/>
    </source>
</evidence>
<dbReference type="Gene3D" id="1.10.1200.120">
    <property type="entry name" value="Large-conductance mechanosensitive channel, MscL, domain 1"/>
    <property type="match status" value="1"/>
</dbReference>